<name>A0A812DJ04_ACAPH</name>
<accession>A0A812DJ04</accession>
<organism evidence="2 3">
    <name type="scientific">Acanthosepion pharaonis</name>
    <name type="common">Pharaoh cuttlefish</name>
    <name type="synonym">Sepia pharaonis</name>
    <dbReference type="NCBI Taxonomy" id="158019"/>
    <lineage>
        <taxon>Eukaryota</taxon>
        <taxon>Metazoa</taxon>
        <taxon>Spiralia</taxon>
        <taxon>Lophotrochozoa</taxon>
        <taxon>Mollusca</taxon>
        <taxon>Cephalopoda</taxon>
        <taxon>Coleoidea</taxon>
        <taxon>Decapodiformes</taxon>
        <taxon>Sepiida</taxon>
        <taxon>Sepiina</taxon>
        <taxon>Sepiidae</taxon>
        <taxon>Acanthosepion</taxon>
    </lineage>
</organism>
<proteinExistence type="predicted"/>
<keyword evidence="1" id="KW-0812">Transmembrane</keyword>
<keyword evidence="1" id="KW-0472">Membrane</keyword>
<dbReference type="OrthoDB" id="10326789at2759"/>
<feature type="transmembrane region" description="Helical" evidence="1">
    <location>
        <begin position="200"/>
        <end position="221"/>
    </location>
</feature>
<gene>
    <name evidence="2" type="ORF">SPHA_57329</name>
</gene>
<comment type="caution">
    <text evidence="2">The sequence shown here is derived from an EMBL/GenBank/DDBJ whole genome shotgun (WGS) entry which is preliminary data.</text>
</comment>
<evidence type="ECO:0000256" key="1">
    <source>
        <dbReference type="SAM" id="Phobius"/>
    </source>
</evidence>
<evidence type="ECO:0000313" key="3">
    <source>
        <dbReference type="Proteomes" id="UP000597762"/>
    </source>
</evidence>
<dbReference type="EMBL" id="CAHIKZ030003863">
    <property type="protein sequence ID" value="CAE1304758.1"/>
    <property type="molecule type" value="Genomic_DNA"/>
</dbReference>
<keyword evidence="3" id="KW-1185">Reference proteome</keyword>
<dbReference type="AlphaFoldDB" id="A0A812DJ04"/>
<evidence type="ECO:0000313" key="2">
    <source>
        <dbReference type="EMBL" id="CAE1304758.1"/>
    </source>
</evidence>
<feature type="transmembrane region" description="Helical" evidence="1">
    <location>
        <begin position="227"/>
        <end position="255"/>
    </location>
</feature>
<dbReference type="Proteomes" id="UP000597762">
    <property type="component" value="Unassembled WGS sequence"/>
</dbReference>
<reference evidence="2" key="1">
    <citation type="submission" date="2021-01" db="EMBL/GenBank/DDBJ databases">
        <authorList>
            <person name="Li R."/>
            <person name="Bekaert M."/>
        </authorList>
    </citation>
    <scope>NUCLEOTIDE SEQUENCE</scope>
    <source>
        <strain evidence="2">Farmed</strain>
    </source>
</reference>
<protein>
    <submittedName>
        <fullName evidence="2">Uncharacterized protein</fullName>
    </submittedName>
</protein>
<keyword evidence="1" id="KW-1133">Transmembrane helix</keyword>
<sequence>MITKARAKELKANRTKYLRPKIEVELHITPICTAVELLSKDKYRDNKLSFDESSRLFLGSLIRGDHLQGDDPQHRKDARSERKKLSNSYLTKQYVWPKRLLLTVLDDSLCVRGTSLGIKTKFMVLSLLESLCGTTYDKNAPTVGLQTFSVDSKLVLPLQRPETKRKLRHSVLAYTTEPVRHLQLDRALERTMSILNGTSYMFISIYLYIYLPIIVNIYLYIYLSLFIYISMFMSIHLSIFVHIYLSLFISIYISLFISISECLYLCSCLSIYLNLFISIYLSIYLS</sequence>
<feature type="transmembrane region" description="Helical" evidence="1">
    <location>
        <begin position="262"/>
        <end position="285"/>
    </location>
</feature>